<organism evidence="1 2">
    <name type="scientific">Nonomuraea angiospora</name>
    <dbReference type="NCBI Taxonomy" id="46172"/>
    <lineage>
        <taxon>Bacteria</taxon>
        <taxon>Bacillati</taxon>
        <taxon>Actinomycetota</taxon>
        <taxon>Actinomycetes</taxon>
        <taxon>Streptosporangiales</taxon>
        <taxon>Streptosporangiaceae</taxon>
        <taxon>Nonomuraea</taxon>
    </lineage>
</organism>
<dbReference type="SUPFAM" id="SSF52096">
    <property type="entry name" value="ClpP/crotonase"/>
    <property type="match status" value="1"/>
</dbReference>
<evidence type="ECO:0000313" key="2">
    <source>
        <dbReference type="Proteomes" id="UP000633509"/>
    </source>
</evidence>
<name>A0ABR9M1G1_9ACTN</name>
<gene>
    <name evidence="1" type="ORF">H4W80_004977</name>
</gene>
<dbReference type="Gene3D" id="3.90.226.10">
    <property type="entry name" value="2-enoyl-CoA Hydratase, Chain A, domain 1"/>
    <property type="match status" value="1"/>
</dbReference>
<dbReference type="EMBL" id="JADBEK010000001">
    <property type="protein sequence ID" value="MBE1586719.1"/>
    <property type="molecule type" value="Genomic_DNA"/>
</dbReference>
<dbReference type="InterPro" id="IPR001753">
    <property type="entry name" value="Enoyl-CoA_hydra/iso"/>
</dbReference>
<proteinExistence type="predicted"/>
<protein>
    <submittedName>
        <fullName evidence="1">Enoyl-CoA hydratase/carnithine racemase</fullName>
    </submittedName>
</protein>
<dbReference type="CDD" id="cd06558">
    <property type="entry name" value="crotonase-like"/>
    <property type="match status" value="1"/>
</dbReference>
<dbReference type="Proteomes" id="UP000633509">
    <property type="component" value="Unassembled WGS sequence"/>
</dbReference>
<dbReference type="PANTHER" id="PTHR43459:SF1">
    <property type="entry name" value="EG:BACN32G11.4 PROTEIN"/>
    <property type="match status" value="1"/>
</dbReference>
<dbReference type="Pfam" id="PF00378">
    <property type="entry name" value="ECH_1"/>
    <property type="match status" value="1"/>
</dbReference>
<accession>A0ABR9M1G1</accession>
<comment type="caution">
    <text evidence="1">The sequence shown here is derived from an EMBL/GenBank/DDBJ whole genome shotgun (WGS) entry which is preliminary data.</text>
</comment>
<sequence>MMANASSFGWAGHVPPATLEEYSEKYAAFFKMRRENGIIELRLHTDGGPYVHNWAAHNAWSRVWQDVGNDSENHVLIITGTGETWFQGDPRQTWPKPLVEEEPDFIFQQTIDAWKLIENFVNNIDIPTIAAVNGPGIHTEFALMCDVTLAAEDADFMDPHFMVGTAPGDGLALALQHLMGSKRAAYAIYGGSSIPAPKALEYGLVSDVLPREELLPKAWELAREIMKRPRFARWATHNIINRPWRKLVAEDFGFHFSQQSLATVGSKALIPDPDLVADARQRKVW</sequence>
<keyword evidence="2" id="KW-1185">Reference proteome</keyword>
<reference evidence="1 2" key="1">
    <citation type="submission" date="2020-10" db="EMBL/GenBank/DDBJ databases">
        <title>Sequencing the genomes of 1000 actinobacteria strains.</title>
        <authorList>
            <person name="Klenk H.-P."/>
        </authorList>
    </citation>
    <scope>NUCLEOTIDE SEQUENCE [LARGE SCALE GENOMIC DNA]</scope>
    <source>
        <strain evidence="1 2">DSM 43173</strain>
    </source>
</reference>
<dbReference type="RefSeq" id="WP_225963641.1">
    <property type="nucleotide sequence ID" value="NZ_JADBEK010000001.1"/>
</dbReference>
<dbReference type="PANTHER" id="PTHR43459">
    <property type="entry name" value="ENOYL-COA HYDRATASE"/>
    <property type="match status" value="1"/>
</dbReference>
<evidence type="ECO:0000313" key="1">
    <source>
        <dbReference type="EMBL" id="MBE1586719.1"/>
    </source>
</evidence>
<dbReference type="InterPro" id="IPR029045">
    <property type="entry name" value="ClpP/crotonase-like_dom_sf"/>
</dbReference>